<dbReference type="SUPFAM" id="SSF50249">
    <property type="entry name" value="Nucleic acid-binding proteins"/>
    <property type="match status" value="1"/>
</dbReference>
<dbReference type="Pfam" id="PF25522">
    <property type="entry name" value="OB_cyt-4"/>
    <property type="match status" value="1"/>
</dbReference>
<dbReference type="GO" id="GO:0006402">
    <property type="term" value="P:mRNA catabolic process"/>
    <property type="evidence" value="ECO:0007669"/>
    <property type="project" value="TreeGrafter"/>
</dbReference>
<protein>
    <recommendedName>
        <fullName evidence="1">RNB domain-containing protein</fullName>
    </recommendedName>
</protein>
<dbReference type="GO" id="GO:0000932">
    <property type="term" value="C:P-body"/>
    <property type="evidence" value="ECO:0007669"/>
    <property type="project" value="TreeGrafter"/>
</dbReference>
<evidence type="ECO:0000313" key="2">
    <source>
        <dbReference type="EMBL" id="WPH01705.1"/>
    </source>
</evidence>
<dbReference type="PANTHER" id="PTHR23355:SF65">
    <property type="entry name" value="EXORIBONUCLEASE CYT-4, PUTATIVE (AFU_ORTHOLOGUE AFUA_7G01550)-RELATED"/>
    <property type="match status" value="1"/>
</dbReference>
<evidence type="ECO:0000313" key="3">
    <source>
        <dbReference type="Proteomes" id="UP001303373"/>
    </source>
</evidence>
<dbReference type="InterPro" id="IPR001900">
    <property type="entry name" value="RNase_II/R"/>
</dbReference>
<accession>A0AAQ3M5J7</accession>
<dbReference type="InterPro" id="IPR057912">
    <property type="entry name" value="OB_CYT4_C"/>
</dbReference>
<dbReference type="Pfam" id="PF23216">
    <property type="entry name" value="WHD_CYT4"/>
    <property type="match status" value="1"/>
</dbReference>
<dbReference type="GO" id="GO:0000175">
    <property type="term" value="F:3'-5'-RNA exonuclease activity"/>
    <property type="evidence" value="ECO:0007669"/>
    <property type="project" value="TreeGrafter"/>
</dbReference>
<dbReference type="GO" id="GO:0003723">
    <property type="term" value="F:RNA binding"/>
    <property type="evidence" value="ECO:0007669"/>
    <property type="project" value="InterPro"/>
</dbReference>
<name>A0AAQ3M5J7_9PEZI</name>
<dbReference type="EMBL" id="CP138585">
    <property type="protein sequence ID" value="WPH01705.1"/>
    <property type="molecule type" value="Genomic_DNA"/>
</dbReference>
<dbReference type="Proteomes" id="UP001303373">
    <property type="component" value="Chromosome 6"/>
</dbReference>
<dbReference type="InterPro" id="IPR056624">
    <property type="entry name" value="WH_CYT4"/>
</dbReference>
<dbReference type="Pfam" id="PF00773">
    <property type="entry name" value="RNB"/>
    <property type="match status" value="1"/>
</dbReference>
<dbReference type="AlphaFoldDB" id="A0AAQ3M5J7"/>
<dbReference type="PANTHER" id="PTHR23355">
    <property type="entry name" value="RIBONUCLEASE"/>
    <property type="match status" value="1"/>
</dbReference>
<feature type="domain" description="RNB" evidence="1">
    <location>
        <begin position="390"/>
        <end position="753"/>
    </location>
</feature>
<dbReference type="InterPro" id="IPR050180">
    <property type="entry name" value="RNR_Ribonuclease"/>
</dbReference>
<gene>
    <name evidence="2" type="ORF">R9X50_00455700</name>
</gene>
<evidence type="ECO:0000259" key="1">
    <source>
        <dbReference type="SMART" id="SM00955"/>
    </source>
</evidence>
<dbReference type="SMART" id="SM00955">
    <property type="entry name" value="RNB"/>
    <property type="match status" value="1"/>
</dbReference>
<keyword evidence="3" id="KW-1185">Reference proteome</keyword>
<dbReference type="InterPro" id="IPR012340">
    <property type="entry name" value="NA-bd_OB-fold"/>
</dbReference>
<reference evidence="2 3" key="1">
    <citation type="submission" date="2023-11" db="EMBL/GenBank/DDBJ databases">
        <title>An acidophilic fungus is an integral part of prey digestion in a carnivorous sundew plant.</title>
        <authorList>
            <person name="Tsai I.J."/>
        </authorList>
    </citation>
    <scope>NUCLEOTIDE SEQUENCE [LARGE SCALE GENOMIC DNA]</scope>
    <source>
        <strain evidence="2">169a</strain>
    </source>
</reference>
<sequence length="946" mass="107194">MGDLVEQDFSKSERESVVAVFVRRLGPVAQLLTHQGRWVHVSEKSILYSQPGFVPPELIQPIIKYLPDENDVKSMAKLMEEASMKDMSVPRSVSAPVVDRLLHFWNETKTVYRKNANALDNAHDLLAHGSDLRYGSLRSIASRLLDKPANKISPAALFTVRQALARFGFGFSFHIFSHRETGLLQIRSKIQTQLVATVRNWLRQWQEEQALLATMGENEKNKIVQSKGAAIVSSFIEKAKFIVEKSRKTRKPTPFGALGPSERNRNLEKTHSCVQVINRQEFTPEETSILRFFEYWCLSNLMWNTSRLNSLPPLVLQATGLYENHILNSQTGALFLKELGVIAPYDYGIRYDPHLLLPNSQDSRPLQALMQSIENPDNAQDLKDSMAGLRRDWGDLPVYCVDDASALEIDDGISIRKADEEGQYWVDIHIANPTAFFDRDHRLAKMARHMCESIYMPDMNYRMLPAWVAQDLFSLDKDRPCLTFSARMDQTGHILEHDITPGIVRNVKRITPAEVDEILGTKQNNKRDELVLTVGGTPPPPPERTSALDSLTPDDMNNFKTLSKVATGRMSIRHAAGGLFFEETPSSINVWEDKENYGVRLDMPTFKKSRTFLGDPIIEYRTTPTTNYFSAQPGEGKTVVREMMLLACEIAARWCEERAIPAIFRGSVARPDQADSETFFREVLAPAAAADPNGEYPIHLGFDYLKTFGVTGISTKPFMHRILGMPKYGKVTSPLRRYGDMILHWQIEAAIREESIHGKGSLKTDDPNAVRSFLPFSNEALESIKIGLPPRERAIMLAKRGAEQHWRLMLLFRMHYFGQGTSSHPPDEAARSIIPRQASIEGRLVPQNMTDLRAQFKQHPDSPLPRRMTALFMSAFYENLENIKFKCMLVELNTSAFMIGPTFIKSFEGSEKEVRAGDEWEVEIFSINVQALEVIVTPIRLINRVA</sequence>
<proteinExistence type="predicted"/>
<dbReference type="InterPro" id="IPR056625">
    <property type="entry name" value="SH3_CYT4"/>
</dbReference>
<dbReference type="Pfam" id="PF23214">
    <property type="entry name" value="SH3_CYT4"/>
    <property type="match status" value="1"/>
</dbReference>
<organism evidence="2 3">
    <name type="scientific">Acrodontium crateriforme</name>
    <dbReference type="NCBI Taxonomy" id="150365"/>
    <lineage>
        <taxon>Eukaryota</taxon>
        <taxon>Fungi</taxon>
        <taxon>Dikarya</taxon>
        <taxon>Ascomycota</taxon>
        <taxon>Pezizomycotina</taxon>
        <taxon>Dothideomycetes</taxon>
        <taxon>Dothideomycetidae</taxon>
        <taxon>Mycosphaerellales</taxon>
        <taxon>Teratosphaeriaceae</taxon>
        <taxon>Acrodontium</taxon>
    </lineage>
</organism>